<evidence type="ECO:0000313" key="11">
    <source>
        <dbReference type="Proteomes" id="UP000663859"/>
    </source>
</evidence>
<dbReference type="RefSeq" id="WP_214096273.1">
    <property type="nucleotide sequence ID" value="NZ_CAJNOB010000010.1"/>
</dbReference>
<feature type="binding site" evidence="8">
    <location>
        <position position="70"/>
    </location>
    <ligand>
        <name>substrate</name>
    </ligand>
</feature>
<reference evidence="10" key="1">
    <citation type="submission" date="2021-02" db="EMBL/GenBank/DDBJ databases">
        <authorList>
            <person name="Cremers G."/>
            <person name="Picone N."/>
        </authorList>
    </citation>
    <scope>NUCLEOTIDE SEQUENCE</scope>
    <source>
        <strain evidence="10">PQ17</strain>
    </source>
</reference>
<evidence type="ECO:0000256" key="8">
    <source>
        <dbReference type="HAMAP-Rule" id="MF_00197"/>
    </source>
</evidence>
<feature type="binding site" evidence="8">
    <location>
        <begin position="80"/>
        <end position="81"/>
    </location>
    <ligand>
        <name>substrate</name>
    </ligand>
</feature>
<dbReference type="PANTHER" id="PTHR31689:SF0">
    <property type="entry name" value="DIAMINOPIMELATE EPIMERASE"/>
    <property type="match status" value="1"/>
</dbReference>
<dbReference type="NCBIfam" id="TIGR00652">
    <property type="entry name" value="DapF"/>
    <property type="match status" value="1"/>
</dbReference>
<keyword evidence="8" id="KW-0963">Cytoplasm</keyword>
<dbReference type="GO" id="GO:0005829">
    <property type="term" value="C:cytosol"/>
    <property type="evidence" value="ECO:0007669"/>
    <property type="project" value="TreeGrafter"/>
</dbReference>
<feature type="binding site" evidence="8">
    <location>
        <position position="18"/>
    </location>
    <ligand>
        <name>substrate</name>
    </ligand>
</feature>
<comment type="pathway">
    <text evidence="1 8">Amino-acid biosynthesis; L-lysine biosynthesis via DAP pathway; DL-2,6-diaminopimelate from LL-2,6-diaminopimelate: step 1/1.</text>
</comment>
<keyword evidence="6 8" id="KW-0413">Isomerase</keyword>
<dbReference type="InterPro" id="IPR001653">
    <property type="entry name" value="DAP_epimerase_DapF"/>
</dbReference>
<dbReference type="Gene3D" id="3.10.310.10">
    <property type="entry name" value="Diaminopimelate Epimerase, Chain A, domain 1"/>
    <property type="match status" value="2"/>
</dbReference>
<dbReference type="GO" id="GO:0008837">
    <property type="term" value="F:diaminopimelate epimerase activity"/>
    <property type="evidence" value="ECO:0007669"/>
    <property type="project" value="UniProtKB-UniRule"/>
</dbReference>
<evidence type="ECO:0000256" key="7">
    <source>
        <dbReference type="ARBA" id="ARBA00051712"/>
    </source>
</evidence>
<dbReference type="PROSITE" id="PS01326">
    <property type="entry name" value="DAP_EPIMERASE"/>
    <property type="match status" value="1"/>
</dbReference>
<keyword evidence="11" id="KW-1185">Reference proteome</keyword>
<dbReference type="Pfam" id="PF01678">
    <property type="entry name" value="DAP_epimerase"/>
    <property type="match status" value="2"/>
</dbReference>
<dbReference type="UniPathway" id="UPA00034">
    <property type="reaction ID" value="UER00025"/>
</dbReference>
<evidence type="ECO:0000256" key="5">
    <source>
        <dbReference type="ARBA" id="ARBA00023154"/>
    </source>
</evidence>
<feature type="site" description="Could be important to modulate the pK values of the two catalytic cysteine residues" evidence="8">
    <location>
        <position position="201"/>
    </location>
</feature>
<comment type="subcellular location">
    <subcellularLocation>
        <location evidence="8">Cytoplasm</location>
    </subcellularLocation>
</comment>
<comment type="subunit">
    <text evidence="8">Homodimer.</text>
</comment>
<dbReference type="HAMAP" id="MF_00197">
    <property type="entry name" value="DAP_epimerase"/>
    <property type="match status" value="1"/>
</dbReference>
<comment type="caution">
    <text evidence="8">Lacks conserved residue(s) required for the propagation of feature annotation.</text>
</comment>
<feature type="active site" description="Proton acceptor" evidence="8">
    <location>
        <position position="211"/>
    </location>
</feature>
<feature type="active site" description="Proton donor" evidence="8">
    <location>
        <position position="79"/>
    </location>
</feature>
<evidence type="ECO:0000256" key="2">
    <source>
        <dbReference type="ARBA" id="ARBA00010219"/>
    </source>
</evidence>
<feature type="binding site" evidence="8">
    <location>
        <position position="183"/>
    </location>
    <ligand>
        <name>substrate</name>
    </ligand>
</feature>
<dbReference type="EMBL" id="CAJNOB010000010">
    <property type="protein sequence ID" value="CAF0694949.1"/>
    <property type="molecule type" value="Genomic_DNA"/>
</dbReference>
<gene>
    <name evidence="8 10" type="primary">dapF</name>
    <name evidence="10" type="ORF">MPNT_180006</name>
</gene>
<dbReference type="EC" id="5.1.1.7" evidence="3 8"/>
<evidence type="ECO:0000256" key="1">
    <source>
        <dbReference type="ARBA" id="ARBA00005196"/>
    </source>
</evidence>
<comment type="caution">
    <text evidence="10">The sequence shown here is derived from an EMBL/GenBank/DDBJ whole genome shotgun (WGS) entry which is preliminary data.</text>
</comment>
<evidence type="ECO:0000256" key="3">
    <source>
        <dbReference type="ARBA" id="ARBA00013080"/>
    </source>
</evidence>
<sequence length="277" mass="29843">MTADRRKVPFVKLTGAGNDFILIDNRSHRLSLAPQTIAWLCDRHFGVGADGVLLVEQGDQPGRTLMRYFNCDGTEAESCGNGARCFARFLAHQGFGNSLCFDTKAGPIEATVDAEGVSVKLPAPQEVELHRFISTAHGPLEVHFVKTGVPHLVVFVRDLESVPIRERGAELRHHPAWSPAGANVNFVQVTGSSSIGVRTYERGVEDETLACGTGVAASALVAYLVKQLAPPIEVTVKSRSILRVEFAPGEPLPGQVVLRGPAEVVFSGEVELRDPTL</sequence>
<comment type="similarity">
    <text evidence="2 8">Belongs to the diaminopimelate epimerase family.</text>
</comment>
<feature type="site" description="Could be important to modulate the pK values of the two catalytic cysteine residues" evidence="8">
    <location>
        <position position="151"/>
    </location>
</feature>
<accession>A0A8J2FVQ4</accession>
<evidence type="ECO:0000256" key="9">
    <source>
        <dbReference type="PROSITE-ProRule" id="PRU10125"/>
    </source>
</evidence>
<proteinExistence type="inferred from homology"/>
<dbReference type="PANTHER" id="PTHR31689">
    <property type="entry name" value="DIAMINOPIMELATE EPIMERASE, CHLOROPLASTIC"/>
    <property type="match status" value="1"/>
</dbReference>
<feature type="binding site" evidence="8">
    <location>
        <begin position="201"/>
        <end position="202"/>
    </location>
    <ligand>
        <name>substrate</name>
    </ligand>
</feature>
<feature type="binding site" evidence="8">
    <location>
        <begin position="212"/>
        <end position="213"/>
    </location>
    <ligand>
        <name>substrate</name>
    </ligand>
</feature>
<dbReference type="Proteomes" id="UP000663859">
    <property type="component" value="Unassembled WGS sequence"/>
</dbReference>
<evidence type="ECO:0000256" key="6">
    <source>
        <dbReference type="ARBA" id="ARBA00023235"/>
    </source>
</evidence>
<keyword evidence="5 8" id="KW-0457">Lysine biosynthesis</keyword>
<evidence type="ECO:0000256" key="4">
    <source>
        <dbReference type="ARBA" id="ARBA00022605"/>
    </source>
</evidence>
<comment type="function">
    <text evidence="8">Catalyzes the stereoinversion of LL-2,6-diaminopimelate (L,L-DAP) to meso-diaminopimelate (meso-DAP), a precursor of L-lysine and an essential component of the bacterial peptidoglycan.</text>
</comment>
<dbReference type="InterPro" id="IPR018510">
    <property type="entry name" value="DAP_epimerase_AS"/>
</dbReference>
<feature type="active site" evidence="9">
    <location>
        <position position="79"/>
    </location>
</feature>
<evidence type="ECO:0000313" key="10">
    <source>
        <dbReference type="EMBL" id="CAF0694949.1"/>
    </source>
</evidence>
<organism evidence="10 11">
    <name type="scientific">Candidatus Methylacidithermus pantelleriae</name>
    <dbReference type="NCBI Taxonomy" id="2744239"/>
    <lineage>
        <taxon>Bacteria</taxon>
        <taxon>Pseudomonadati</taxon>
        <taxon>Verrucomicrobiota</taxon>
        <taxon>Methylacidiphilae</taxon>
        <taxon>Methylacidiphilales</taxon>
        <taxon>Methylacidiphilaceae</taxon>
        <taxon>Candidatus Methylacidithermus</taxon>
    </lineage>
</organism>
<comment type="catalytic activity">
    <reaction evidence="7 8">
        <text>(2S,6S)-2,6-diaminopimelate = meso-2,6-diaminopimelate</text>
        <dbReference type="Rhea" id="RHEA:15393"/>
        <dbReference type="ChEBI" id="CHEBI:57609"/>
        <dbReference type="ChEBI" id="CHEBI:57791"/>
        <dbReference type="EC" id="5.1.1.7"/>
    </reaction>
</comment>
<dbReference type="AlphaFoldDB" id="A0A8J2FVQ4"/>
<dbReference type="SUPFAM" id="SSF54506">
    <property type="entry name" value="Diaminopimelate epimerase-like"/>
    <property type="match status" value="2"/>
</dbReference>
<dbReference type="GO" id="GO:0009089">
    <property type="term" value="P:lysine biosynthetic process via diaminopimelate"/>
    <property type="evidence" value="ECO:0007669"/>
    <property type="project" value="UniProtKB-UniRule"/>
</dbReference>
<name>A0A8J2FVQ4_9BACT</name>
<keyword evidence="4 8" id="KW-0028">Amino-acid biosynthesis</keyword>
<protein>
    <recommendedName>
        <fullName evidence="3 8">Diaminopimelate epimerase</fullName>
        <shortName evidence="8">DAP epimerase</shortName>
        <ecNumber evidence="3 8">5.1.1.7</ecNumber>
    </recommendedName>
    <alternativeName>
        <fullName evidence="8">PLP-independent amino acid racemase</fullName>
    </alternativeName>
</protein>